<dbReference type="AlphaFoldDB" id="A0A9L0IZC4"/>
<keyword evidence="2" id="KW-1185">Reference proteome</keyword>
<dbReference type="Proteomes" id="UP000694387">
    <property type="component" value="Chromosome 11"/>
</dbReference>
<evidence type="ECO:0000313" key="1">
    <source>
        <dbReference type="Ensembl" id="ENSEASP00005042420.1"/>
    </source>
</evidence>
<dbReference type="Ensembl" id="ENSEAST00005077863.1">
    <property type="protein sequence ID" value="ENSEASP00005048633.1"/>
    <property type="gene ID" value="ENSEASG00005027591.1"/>
</dbReference>
<reference evidence="1 2" key="1">
    <citation type="journal article" date="2020" name="Nat. Commun.">
        <title>Donkey genomes provide new insights into domestication and selection for coat color.</title>
        <authorList>
            <person name="Wang"/>
            <person name="C."/>
            <person name="Li"/>
            <person name="H."/>
            <person name="Guo"/>
            <person name="Y."/>
            <person name="Huang"/>
            <person name="J."/>
            <person name="Sun"/>
            <person name="Y."/>
            <person name="Min"/>
            <person name="J."/>
            <person name="Wang"/>
            <person name="J."/>
            <person name="Fang"/>
            <person name="X."/>
            <person name="Zhao"/>
            <person name="Z."/>
            <person name="Wang"/>
            <person name="S."/>
            <person name="Zhang"/>
            <person name="Y."/>
            <person name="Liu"/>
            <person name="Q."/>
            <person name="Jiang"/>
            <person name="Q."/>
            <person name="Wang"/>
            <person name="X."/>
            <person name="Guo"/>
            <person name="Y."/>
            <person name="Yang"/>
            <person name="C."/>
            <person name="Wang"/>
            <person name="Y."/>
            <person name="Tian"/>
            <person name="F."/>
            <person name="Zhuang"/>
            <person name="G."/>
            <person name="Fan"/>
            <person name="Y."/>
            <person name="Gao"/>
            <person name="Q."/>
            <person name="Li"/>
            <person name="Y."/>
            <person name="Ju"/>
            <person name="Z."/>
            <person name="Li"/>
            <person name="J."/>
            <person name="Li"/>
            <person name="R."/>
            <person name="Hou"/>
            <person name="M."/>
            <person name="Yang"/>
            <person name="G."/>
            <person name="Liu"/>
            <person name="G."/>
            <person name="Liu"/>
            <person name="W."/>
            <person name="Guo"/>
            <person name="J."/>
            <person name="Pan"/>
            <person name="S."/>
            <person name="Fan"/>
            <person name="G."/>
            <person name="Zhang"/>
            <person name="W."/>
            <person name="Zhang"/>
            <person name="R."/>
            <person name="Yu"/>
            <person name="J."/>
            <person name="Zhang"/>
            <person name="X."/>
            <person name="Yin"/>
            <person name="Q."/>
            <person name="Ji"/>
            <person name="C."/>
            <person name="Jin"/>
            <person name="Y."/>
            <person name="Yue"/>
            <person name="G."/>
            <person name="Liu"/>
            <person name="M."/>
            <person name="Xu"/>
            <person name="J."/>
            <person name="Liu"/>
            <person name="S."/>
            <person name="Jordana"/>
            <person name="J."/>
            <person name="Noce"/>
            <person name="A."/>
            <person name="Amills"/>
            <person name="M."/>
            <person name="Wu"/>
            <person name="D.D."/>
            <person name="Li"/>
            <person name="S."/>
            <person name="Zhou"/>
            <person name="X. and Zhong"/>
            <person name="J."/>
        </authorList>
    </citation>
    <scope>NUCLEOTIDE SEQUENCE [LARGE SCALE GENOMIC DNA]</scope>
</reference>
<dbReference type="Ensembl" id="ENSEAST00005044895.1">
    <property type="protein sequence ID" value="ENSEASP00005042456.1"/>
    <property type="gene ID" value="ENSEASG00005027591.1"/>
</dbReference>
<organism evidence="1 2">
    <name type="scientific">Equus asinus</name>
    <name type="common">Donkey</name>
    <name type="synonym">Equus africanus asinus</name>
    <dbReference type="NCBI Taxonomy" id="9793"/>
    <lineage>
        <taxon>Eukaryota</taxon>
        <taxon>Metazoa</taxon>
        <taxon>Chordata</taxon>
        <taxon>Craniata</taxon>
        <taxon>Vertebrata</taxon>
        <taxon>Euteleostomi</taxon>
        <taxon>Mammalia</taxon>
        <taxon>Eutheria</taxon>
        <taxon>Laurasiatheria</taxon>
        <taxon>Perissodactyla</taxon>
        <taxon>Equidae</taxon>
        <taxon>Equus</taxon>
    </lineage>
</organism>
<evidence type="ECO:0000313" key="2">
    <source>
        <dbReference type="Proteomes" id="UP000694387"/>
    </source>
</evidence>
<dbReference type="Ensembl" id="ENSEAST00005049089.1">
    <property type="protein sequence ID" value="ENSEASP00005060145.1"/>
    <property type="gene ID" value="ENSEASG00005027591.1"/>
</dbReference>
<sequence>MCCHLGFVVLFIDSRQSRFNIIIKGPGIFGTISIGFNLESPAALAPNKRVSLSFEGLKPGIDFSLAMKALNGIFFQYKGVSTTLKIYCLV</sequence>
<dbReference type="Ensembl" id="ENSEAST00005066662.1">
    <property type="protein sequence ID" value="ENSEASP00005042420.1"/>
    <property type="gene ID" value="ENSEASG00005027591.1"/>
</dbReference>
<accession>A0A9L0IZC4</accession>
<dbReference type="GeneTree" id="ENSGT01090000263319"/>
<proteinExistence type="predicted"/>
<name>A0A9L0IZC4_EQUAS</name>
<reference evidence="1" key="2">
    <citation type="submission" date="2025-05" db="UniProtKB">
        <authorList>
            <consortium name="Ensembl"/>
        </authorList>
    </citation>
    <scope>IDENTIFICATION</scope>
</reference>
<dbReference type="Ensembl" id="ENSEAST00005050499.1">
    <property type="protein sequence ID" value="ENSEASP00005046082.1"/>
    <property type="gene ID" value="ENSEASG00005027591.1"/>
</dbReference>
<protein>
    <submittedName>
        <fullName evidence="1">Uncharacterized protein</fullName>
    </submittedName>
</protein>